<comment type="pathway">
    <text evidence="7">tRNA modification; N(7)-methylguanine-tRNA biosynthesis.</text>
</comment>
<dbReference type="InterPro" id="IPR003358">
    <property type="entry name" value="tRNA_(Gua-N-7)_MeTrfase_Trmb"/>
</dbReference>
<evidence type="ECO:0000256" key="2">
    <source>
        <dbReference type="ARBA" id="ARBA00003015"/>
    </source>
</evidence>
<dbReference type="HAMAP" id="MF_01057">
    <property type="entry name" value="tRNA_methyltr_TrmB"/>
    <property type="match status" value="1"/>
</dbReference>
<dbReference type="OrthoDB" id="9802090at2"/>
<accession>A0A2U3DB73</accession>
<dbReference type="RefSeq" id="WP_109429719.1">
    <property type="nucleotide sequence ID" value="NZ_MPDK01000003.1"/>
</dbReference>
<feature type="binding site" evidence="7">
    <location>
        <position position="94"/>
    </location>
    <ligand>
        <name>S-adenosyl-L-methionine</name>
        <dbReference type="ChEBI" id="CHEBI:59789"/>
    </ligand>
</feature>
<keyword evidence="9" id="KW-1185">Reference proteome</keyword>
<gene>
    <name evidence="7" type="primary">trmB</name>
    <name evidence="8" type="ORF">BM613_03115</name>
</gene>
<evidence type="ECO:0000256" key="6">
    <source>
        <dbReference type="ARBA" id="ARBA00022694"/>
    </source>
</evidence>
<feature type="binding site" evidence="7">
    <location>
        <position position="67"/>
    </location>
    <ligand>
        <name>S-adenosyl-L-methionine</name>
        <dbReference type="ChEBI" id="CHEBI:59789"/>
    </ligand>
</feature>
<feature type="binding site" evidence="7">
    <location>
        <position position="152"/>
    </location>
    <ligand>
        <name>substrate</name>
    </ligand>
</feature>
<evidence type="ECO:0000256" key="5">
    <source>
        <dbReference type="ARBA" id="ARBA00022691"/>
    </source>
</evidence>
<proteinExistence type="inferred from homology"/>
<dbReference type="AlphaFoldDB" id="A0A2U3DB73"/>
<dbReference type="PROSITE" id="PS51625">
    <property type="entry name" value="SAM_MT_TRMB"/>
    <property type="match status" value="1"/>
</dbReference>
<keyword evidence="3 7" id="KW-0489">Methyltransferase</keyword>
<dbReference type="GO" id="GO:0043527">
    <property type="term" value="C:tRNA methyltransferase complex"/>
    <property type="evidence" value="ECO:0007669"/>
    <property type="project" value="TreeGrafter"/>
</dbReference>
<comment type="caution">
    <text evidence="7">Lacks conserved residue(s) required for the propagation of feature annotation.</text>
</comment>
<keyword evidence="4 7" id="KW-0808">Transferase</keyword>
<dbReference type="EC" id="2.1.1.33" evidence="7"/>
<comment type="catalytic activity">
    <reaction evidence="1 7">
        <text>guanosine(46) in tRNA + S-adenosyl-L-methionine = N(7)-methylguanosine(46) in tRNA + S-adenosyl-L-homocysteine</text>
        <dbReference type="Rhea" id="RHEA:42708"/>
        <dbReference type="Rhea" id="RHEA-COMP:10188"/>
        <dbReference type="Rhea" id="RHEA-COMP:10189"/>
        <dbReference type="ChEBI" id="CHEBI:57856"/>
        <dbReference type="ChEBI" id="CHEBI:59789"/>
        <dbReference type="ChEBI" id="CHEBI:74269"/>
        <dbReference type="ChEBI" id="CHEBI:74480"/>
        <dbReference type="EC" id="2.1.1.33"/>
    </reaction>
</comment>
<dbReference type="UniPathway" id="UPA00989"/>
<protein>
    <recommendedName>
        <fullName evidence="7">tRNA (guanine-N(7)-)-methyltransferase</fullName>
        <ecNumber evidence="7">2.1.1.33</ecNumber>
    </recommendedName>
    <alternativeName>
        <fullName evidence="7">tRNA (guanine(46)-N(7))-methyltransferase</fullName>
    </alternativeName>
    <alternativeName>
        <fullName evidence="7">tRNA(m7G46)-methyltransferase</fullName>
    </alternativeName>
</protein>
<keyword evidence="5 7" id="KW-0949">S-adenosyl-L-methionine</keyword>
<dbReference type="Gene3D" id="3.40.50.150">
    <property type="entry name" value="Vaccinia Virus protein VP39"/>
    <property type="match status" value="1"/>
</dbReference>
<dbReference type="Pfam" id="PF02390">
    <property type="entry name" value="Methyltransf_4"/>
    <property type="match status" value="1"/>
</dbReference>
<comment type="similarity">
    <text evidence="7">Belongs to the class I-like SAM-binding methyltransferase superfamily. TrmB family.</text>
</comment>
<evidence type="ECO:0000313" key="8">
    <source>
        <dbReference type="EMBL" id="PWI58524.1"/>
    </source>
</evidence>
<feature type="binding site" evidence="7">
    <location>
        <position position="116"/>
    </location>
    <ligand>
        <name>S-adenosyl-L-methionine</name>
        <dbReference type="ChEBI" id="CHEBI:59789"/>
    </ligand>
</feature>
<dbReference type="EMBL" id="MPDK01000003">
    <property type="protein sequence ID" value="PWI58524.1"/>
    <property type="molecule type" value="Genomic_DNA"/>
</dbReference>
<sequence>MRIRGKHKVPDLLQKSASVLYDKSTGVLPAQLLASYRFTALEIGCGRGAFLTQLARSHPDTLCLGVEKFIEIIARAASLAVSKEIQNIRFIHMDINDALNVFPQNSIDIIYLNFSDPWPRRRNDLKRLTHVRHLAIYRKLLRDNGALEFKTDNAEFFEWSLQSFRKDGWIIQEIDRNVSDLAPFGEAEKGKYIQTEYEQKFRKLGMPIFHVRVTPNEHIVDMPLI</sequence>
<dbReference type="NCBIfam" id="TIGR00091">
    <property type="entry name" value="tRNA (guanosine(46)-N7)-methyltransferase TrmB"/>
    <property type="match status" value="1"/>
</dbReference>
<evidence type="ECO:0000256" key="4">
    <source>
        <dbReference type="ARBA" id="ARBA00022679"/>
    </source>
</evidence>
<evidence type="ECO:0000256" key="1">
    <source>
        <dbReference type="ARBA" id="ARBA00000142"/>
    </source>
</evidence>
<comment type="caution">
    <text evidence="8">The sequence shown here is derived from an EMBL/GenBank/DDBJ whole genome shotgun (WGS) entry which is preliminary data.</text>
</comment>
<dbReference type="GO" id="GO:0008176">
    <property type="term" value="F:tRNA (guanine(46)-N7)-methyltransferase activity"/>
    <property type="evidence" value="ECO:0007669"/>
    <property type="project" value="UniProtKB-UniRule"/>
</dbReference>
<organism evidence="8 9">
    <name type="scientific">Sulfoacidibacillus thermotolerans</name>
    <name type="common">Acidibacillus sulfuroxidans</name>
    <dbReference type="NCBI Taxonomy" id="1765684"/>
    <lineage>
        <taxon>Bacteria</taxon>
        <taxon>Bacillati</taxon>
        <taxon>Bacillota</taxon>
        <taxon>Bacilli</taxon>
        <taxon>Bacillales</taxon>
        <taxon>Alicyclobacillaceae</taxon>
        <taxon>Sulfoacidibacillus</taxon>
    </lineage>
</organism>
<dbReference type="CDD" id="cd02440">
    <property type="entry name" value="AdoMet_MTases"/>
    <property type="match status" value="1"/>
</dbReference>
<evidence type="ECO:0000313" key="9">
    <source>
        <dbReference type="Proteomes" id="UP000245380"/>
    </source>
</evidence>
<dbReference type="SUPFAM" id="SSF53335">
    <property type="entry name" value="S-adenosyl-L-methionine-dependent methyltransferases"/>
    <property type="match status" value="1"/>
</dbReference>
<dbReference type="InterPro" id="IPR029063">
    <property type="entry name" value="SAM-dependent_MTases_sf"/>
</dbReference>
<comment type="function">
    <text evidence="2 7">Catalyzes the formation of N(7)-methylguanine at position 46 (m7G46) in tRNA.</text>
</comment>
<dbReference type="PANTHER" id="PTHR23417:SF14">
    <property type="entry name" value="PENTACOTRIPEPTIDE-REPEAT REGION OF PRORP DOMAIN-CONTAINING PROTEIN"/>
    <property type="match status" value="1"/>
</dbReference>
<evidence type="ECO:0000256" key="7">
    <source>
        <dbReference type="HAMAP-Rule" id="MF_01057"/>
    </source>
</evidence>
<name>A0A2U3DB73_SULT2</name>
<dbReference type="PANTHER" id="PTHR23417">
    <property type="entry name" value="3-DEOXY-D-MANNO-OCTULOSONIC-ACID TRANSFERASE/TRNA GUANINE-N 7 - -METHYLTRANSFERASE"/>
    <property type="match status" value="1"/>
</dbReference>
<dbReference type="InterPro" id="IPR055361">
    <property type="entry name" value="tRNA_methyltr_TrmB_bact"/>
</dbReference>
<keyword evidence="6 7" id="KW-0819">tRNA processing</keyword>
<feature type="binding site" evidence="7">
    <location>
        <begin position="195"/>
        <end position="198"/>
    </location>
    <ligand>
        <name>substrate</name>
    </ligand>
</feature>
<evidence type="ECO:0000256" key="3">
    <source>
        <dbReference type="ARBA" id="ARBA00022603"/>
    </source>
</evidence>
<dbReference type="Proteomes" id="UP000245380">
    <property type="component" value="Unassembled WGS sequence"/>
</dbReference>
<reference evidence="8 9" key="1">
    <citation type="submission" date="2016-11" db="EMBL/GenBank/DDBJ databases">
        <title>Comparative genomics of Acidibacillus ferroxidans species.</title>
        <authorList>
            <person name="Oliveira G."/>
            <person name="Nunes G."/>
            <person name="Oliveira R."/>
            <person name="Araujo F."/>
            <person name="Salim A."/>
            <person name="Scholte L."/>
            <person name="Morais D."/>
            <person name="Nancucheo I."/>
            <person name="Johnson D.B."/>
            <person name="Grail B."/>
            <person name="Bittencourt J."/>
            <person name="Valadares R."/>
        </authorList>
    </citation>
    <scope>NUCLEOTIDE SEQUENCE [LARGE SCALE GENOMIC DNA]</scope>
    <source>
        <strain evidence="8 9">Y002</strain>
    </source>
</reference>
<feature type="binding site" evidence="7">
    <location>
        <position position="42"/>
    </location>
    <ligand>
        <name>S-adenosyl-L-methionine</name>
        <dbReference type="ChEBI" id="CHEBI:59789"/>
    </ligand>
</feature>
<dbReference type="NCBIfam" id="NF001080">
    <property type="entry name" value="PRK00121.2-2"/>
    <property type="match status" value="1"/>
</dbReference>